<comment type="subunit">
    <text evidence="2">Heterodimer of SbcC and SbcD.</text>
</comment>
<dbReference type="Proteomes" id="UP000437131">
    <property type="component" value="Unassembled WGS sequence"/>
</dbReference>
<dbReference type="NCBIfam" id="TIGR03185">
    <property type="entry name" value="DNA_S_dndD"/>
    <property type="match status" value="1"/>
</dbReference>
<evidence type="ECO:0000259" key="5">
    <source>
        <dbReference type="Pfam" id="PF13476"/>
    </source>
</evidence>
<dbReference type="SUPFAM" id="SSF52540">
    <property type="entry name" value="P-loop containing nucleoside triphosphate hydrolases"/>
    <property type="match status" value="2"/>
</dbReference>
<name>A0A844GNR0_9CHRO</name>
<feature type="coiled-coil region" evidence="4">
    <location>
        <begin position="214"/>
        <end position="294"/>
    </location>
</feature>
<keyword evidence="4" id="KW-0175">Coiled coil</keyword>
<evidence type="ECO:0000256" key="3">
    <source>
        <dbReference type="ARBA" id="ARBA00013368"/>
    </source>
</evidence>
<evidence type="ECO:0000313" key="7">
    <source>
        <dbReference type="Proteomes" id="UP000437131"/>
    </source>
</evidence>
<sequence length="659" mass="76355">MLIFKELILENFGPYQGRNIINLAPENNDDAPIILFGGMNGGGKTTLMDSIRLALYGRRAECSSRDNLSYRDFLNQCINKNIGLGEKTTIELTFEYIVNNQWKELKIIRFWEKNSRDGSDNLSILEDHYPELNLTENWDDYIEKFLPLGISSLFLFDGEQVKELAEQELPTTSVKDAIKSLLGLELADKLALDLDVLVSRKQKDIDKYSDSSELADIENNLSKLELEKRDLLEDLKKEESQLKKVQKNYRQVSQNLRDIGIKLATEKEQLKGKKALLENNIETLRSHLKNLSAKLLPLGLIQNLLNDLDIQLKEQSRLKSLNIAHTLWQEKDYKLLDFLEKINISNETYQKIKDYLDKEQFTISQQLNSQTIYLPIEDNTLTNFDHKFHQILPLQQEEAKKIIEELNQIEEELILTEQLLAQMDSPTQYKQLEKECQKQETALISVKSRCETLKKDIDNITQKIIEARKKLGSYGEDNLKNQQIQHIFDVLPKVKQTLTLFQEKLTLRKLNKLESEVTNCFRYLLHKSNFISKVAIASDTFALSLYNEQGNLIEKNRLSAGEKQILAISLLWGLARVSEKNLPIAIDTPLGRLDSSHRYNLIERYFPTASHQVILLSTDTEIGEQEVNFLREKQVIAKEYLLEHDNKKNQTRIKEGYFC</sequence>
<proteinExistence type="inferred from homology"/>
<gene>
    <name evidence="6" type="primary">dndD</name>
    <name evidence="6" type="ORF">GGC33_00665</name>
</gene>
<feature type="domain" description="Rad50/SbcC-type AAA" evidence="5">
    <location>
        <begin position="7"/>
        <end position="255"/>
    </location>
</feature>
<dbReference type="PANTHER" id="PTHR32114:SF2">
    <property type="entry name" value="ABC TRANSPORTER ABCH.3"/>
    <property type="match status" value="1"/>
</dbReference>
<dbReference type="InterPro" id="IPR027417">
    <property type="entry name" value="P-loop_NTPase"/>
</dbReference>
<reference evidence="6 7" key="1">
    <citation type="submission" date="2019-11" db="EMBL/GenBank/DDBJ databases">
        <title>Isolation of a new High Light Tolerant Cyanobacteria.</title>
        <authorList>
            <person name="Dobson Z."/>
            <person name="Vaughn N."/>
            <person name="Vaughn M."/>
            <person name="Fromme P."/>
            <person name="Mazor Y."/>
        </authorList>
    </citation>
    <scope>NUCLEOTIDE SEQUENCE [LARGE SCALE GENOMIC DNA]</scope>
    <source>
        <strain evidence="6 7">0216</strain>
    </source>
</reference>
<dbReference type="RefSeq" id="WP_155082392.1">
    <property type="nucleotide sequence ID" value="NZ_WMIA01000001.1"/>
</dbReference>
<accession>A0A844GNR0</accession>
<dbReference type="Pfam" id="PF13476">
    <property type="entry name" value="AAA_23"/>
    <property type="match status" value="1"/>
</dbReference>
<dbReference type="PANTHER" id="PTHR32114">
    <property type="entry name" value="ABC TRANSPORTER ABCH.3"/>
    <property type="match status" value="1"/>
</dbReference>
<evidence type="ECO:0000313" key="6">
    <source>
        <dbReference type="EMBL" id="MTF37450.1"/>
    </source>
</evidence>
<comment type="caution">
    <text evidence="6">The sequence shown here is derived from an EMBL/GenBank/DDBJ whole genome shotgun (WGS) entry which is preliminary data.</text>
</comment>
<dbReference type="Gene3D" id="3.40.50.300">
    <property type="entry name" value="P-loop containing nucleotide triphosphate hydrolases"/>
    <property type="match status" value="2"/>
</dbReference>
<evidence type="ECO:0000256" key="2">
    <source>
        <dbReference type="ARBA" id="ARBA00011322"/>
    </source>
</evidence>
<dbReference type="InterPro" id="IPR038729">
    <property type="entry name" value="Rad50/SbcC_AAA"/>
</dbReference>
<dbReference type="InterPro" id="IPR017599">
    <property type="entry name" value="DNA_S_DndD"/>
</dbReference>
<comment type="similarity">
    <text evidence="1">Belongs to the SMC family. SbcC subfamily.</text>
</comment>
<dbReference type="AlphaFoldDB" id="A0A844GNR0"/>
<organism evidence="6 7">
    <name type="scientific">Cyanobacterium aponinum 0216</name>
    <dbReference type="NCBI Taxonomy" id="2676140"/>
    <lineage>
        <taxon>Bacteria</taxon>
        <taxon>Bacillati</taxon>
        <taxon>Cyanobacteriota</taxon>
        <taxon>Cyanophyceae</taxon>
        <taxon>Oscillatoriophycideae</taxon>
        <taxon>Chroococcales</taxon>
        <taxon>Geminocystaceae</taxon>
        <taxon>Cyanobacterium</taxon>
    </lineage>
</organism>
<dbReference type="EMBL" id="WMIA01000001">
    <property type="protein sequence ID" value="MTF37450.1"/>
    <property type="molecule type" value="Genomic_DNA"/>
</dbReference>
<evidence type="ECO:0000256" key="1">
    <source>
        <dbReference type="ARBA" id="ARBA00006930"/>
    </source>
</evidence>
<protein>
    <recommendedName>
        <fullName evidence="3">Nuclease SbcCD subunit C</fullName>
    </recommendedName>
</protein>
<feature type="coiled-coil region" evidence="4">
    <location>
        <begin position="392"/>
        <end position="470"/>
    </location>
</feature>
<evidence type="ECO:0000256" key="4">
    <source>
        <dbReference type="SAM" id="Coils"/>
    </source>
</evidence>